<dbReference type="PANTHER" id="PTHR10605">
    <property type="entry name" value="HEPARAN SULFATE SULFOTRANSFERASE"/>
    <property type="match status" value="1"/>
</dbReference>
<feature type="domain" description="Sulfotransferase" evidence="3">
    <location>
        <begin position="12"/>
        <end position="216"/>
    </location>
</feature>
<proteinExistence type="predicted"/>
<organism evidence="4 5">
    <name type="scientific">Nocardioides lentus</name>
    <dbReference type="NCBI Taxonomy" id="338077"/>
    <lineage>
        <taxon>Bacteria</taxon>
        <taxon>Bacillati</taxon>
        <taxon>Actinomycetota</taxon>
        <taxon>Actinomycetes</taxon>
        <taxon>Propionibacteriales</taxon>
        <taxon>Nocardioidaceae</taxon>
        <taxon>Nocardioides</taxon>
    </lineage>
</organism>
<keyword evidence="5" id="KW-1185">Reference proteome</keyword>
<dbReference type="InterPro" id="IPR027417">
    <property type="entry name" value="P-loop_NTPase"/>
</dbReference>
<dbReference type="Proteomes" id="UP001501612">
    <property type="component" value="Unassembled WGS sequence"/>
</dbReference>
<keyword evidence="2" id="KW-0325">Glycoprotein</keyword>
<dbReference type="SUPFAM" id="SSF52540">
    <property type="entry name" value="P-loop containing nucleoside triphosphate hydrolases"/>
    <property type="match status" value="1"/>
</dbReference>
<accession>A0ABP5AAK8</accession>
<gene>
    <name evidence="4" type="ORF">GCM10009737_01200</name>
</gene>
<name>A0ABP5AAK8_9ACTN</name>
<comment type="caution">
    <text evidence="4">The sequence shown here is derived from an EMBL/GenBank/DDBJ whole genome shotgun (WGS) entry which is preliminary data.</text>
</comment>
<reference evidence="5" key="1">
    <citation type="journal article" date="2019" name="Int. J. Syst. Evol. Microbiol.">
        <title>The Global Catalogue of Microorganisms (GCM) 10K type strain sequencing project: providing services to taxonomists for standard genome sequencing and annotation.</title>
        <authorList>
            <consortium name="The Broad Institute Genomics Platform"/>
            <consortium name="The Broad Institute Genome Sequencing Center for Infectious Disease"/>
            <person name="Wu L."/>
            <person name="Ma J."/>
        </authorList>
    </citation>
    <scope>NUCLEOTIDE SEQUENCE [LARGE SCALE GENOMIC DNA]</scope>
    <source>
        <strain evidence="5">JCM 14046</strain>
    </source>
</reference>
<dbReference type="RefSeq" id="WP_344002209.1">
    <property type="nucleotide sequence ID" value="NZ_BAAAMY010000001.1"/>
</dbReference>
<evidence type="ECO:0000256" key="2">
    <source>
        <dbReference type="ARBA" id="ARBA00023180"/>
    </source>
</evidence>
<dbReference type="EMBL" id="BAAAMY010000001">
    <property type="protein sequence ID" value="GAA1904229.1"/>
    <property type="molecule type" value="Genomic_DNA"/>
</dbReference>
<evidence type="ECO:0000256" key="1">
    <source>
        <dbReference type="ARBA" id="ARBA00022679"/>
    </source>
</evidence>
<sequence length="282" mass="31624">MPPNRVPFTFSIVGVQKAATSTLYDLLIQHRSIVSAKKKERHFFDKNAFDWDDPDYSGYKIRRHSPEETVAGDATPSYIFWPYALPRMRAYRADMSLVACFRDPVERAFSHWNMDYVRRQGVKQFGEAVRIGRASEIPPQEEWAFPAMRRRSTVARGLYGAQLQRGLKSFPREQWLLLEFRATVKDLPGACAAITDHLGLERFTPEQTEAVRNASSTSVDADPVTAEDVEILVSEYADDLPLFTRLSGLDVSAWPTARVLAGDLAPGDLAATLNAKAGLTGR</sequence>
<evidence type="ECO:0000259" key="3">
    <source>
        <dbReference type="Pfam" id="PF00685"/>
    </source>
</evidence>
<evidence type="ECO:0000313" key="4">
    <source>
        <dbReference type="EMBL" id="GAA1904229.1"/>
    </source>
</evidence>
<dbReference type="PANTHER" id="PTHR10605:SF56">
    <property type="entry name" value="BIFUNCTIONAL HEPARAN SULFATE N-DEACETYLASE_N-SULFOTRANSFERASE"/>
    <property type="match status" value="1"/>
</dbReference>
<protein>
    <submittedName>
        <fullName evidence="4">Sulfotransferase</fullName>
    </submittedName>
</protein>
<evidence type="ECO:0000313" key="5">
    <source>
        <dbReference type="Proteomes" id="UP001501612"/>
    </source>
</evidence>
<dbReference type="Gene3D" id="3.40.50.300">
    <property type="entry name" value="P-loop containing nucleotide triphosphate hydrolases"/>
    <property type="match status" value="1"/>
</dbReference>
<dbReference type="InterPro" id="IPR000863">
    <property type="entry name" value="Sulfotransferase_dom"/>
</dbReference>
<keyword evidence="1" id="KW-0808">Transferase</keyword>
<dbReference type="InterPro" id="IPR037359">
    <property type="entry name" value="NST/OST"/>
</dbReference>
<dbReference type="Pfam" id="PF00685">
    <property type="entry name" value="Sulfotransfer_1"/>
    <property type="match status" value="1"/>
</dbReference>